<protein>
    <recommendedName>
        <fullName evidence="3">Reverse transcriptase Ty1/copia-type domain-containing protein</fullName>
    </recommendedName>
</protein>
<dbReference type="EMBL" id="JARYMX010000004">
    <property type="protein sequence ID" value="KAJ9553678.1"/>
    <property type="molecule type" value="Genomic_DNA"/>
</dbReference>
<accession>A0AA38T3F0</accession>
<dbReference type="Proteomes" id="UP001172457">
    <property type="component" value="Chromosome 4"/>
</dbReference>
<comment type="caution">
    <text evidence="1">The sequence shown here is derived from an EMBL/GenBank/DDBJ whole genome shotgun (WGS) entry which is preliminary data.</text>
</comment>
<name>A0AA38T3F0_9ASTR</name>
<evidence type="ECO:0000313" key="1">
    <source>
        <dbReference type="EMBL" id="KAJ9553678.1"/>
    </source>
</evidence>
<reference evidence="1" key="1">
    <citation type="submission" date="2023-03" db="EMBL/GenBank/DDBJ databases">
        <title>Chromosome-scale reference genome and RAD-based genetic map of yellow starthistle (Centaurea solstitialis) reveal putative structural variation and QTLs associated with invader traits.</title>
        <authorList>
            <person name="Reatini B."/>
            <person name="Cang F.A."/>
            <person name="Jiang Q."/>
            <person name="Mckibben M.T.W."/>
            <person name="Barker M.S."/>
            <person name="Rieseberg L.H."/>
            <person name="Dlugosch K.M."/>
        </authorList>
    </citation>
    <scope>NUCLEOTIDE SEQUENCE</scope>
    <source>
        <strain evidence="1">CAN-66</strain>
        <tissue evidence="1">Leaf</tissue>
    </source>
</reference>
<organism evidence="1 2">
    <name type="scientific">Centaurea solstitialis</name>
    <name type="common">yellow star-thistle</name>
    <dbReference type="NCBI Taxonomy" id="347529"/>
    <lineage>
        <taxon>Eukaryota</taxon>
        <taxon>Viridiplantae</taxon>
        <taxon>Streptophyta</taxon>
        <taxon>Embryophyta</taxon>
        <taxon>Tracheophyta</taxon>
        <taxon>Spermatophyta</taxon>
        <taxon>Magnoliopsida</taxon>
        <taxon>eudicotyledons</taxon>
        <taxon>Gunneridae</taxon>
        <taxon>Pentapetalae</taxon>
        <taxon>asterids</taxon>
        <taxon>campanulids</taxon>
        <taxon>Asterales</taxon>
        <taxon>Asteraceae</taxon>
        <taxon>Carduoideae</taxon>
        <taxon>Cardueae</taxon>
        <taxon>Centaureinae</taxon>
        <taxon>Centaurea</taxon>
    </lineage>
</organism>
<gene>
    <name evidence="1" type="ORF">OSB04_017723</name>
</gene>
<keyword evidence="2" id="KW-1185">Reference proteome</keyword>
<evidence type="ECO:0008006" key="3">
    <source>
        <dbReference type="Google" id="ProtNLM"/>
    </source>
</evidence>
<proteinExistence type="predicted"/>
<evidence type="ECO:0000313" key="2">
    <source>
        <dbReference type="Proteomes" id="UP001172457"/>
    </source>
</evidence>
<sequence>MDVLSTFLNRKFDKEVYMNQPDGCVMPGIEHKMCYSRFDSSGSDVIICLYIDDMLILSINQLQVDETKSLLSSKFSMKDMAVRELDSTGTSMITCLYVMLLFRTDQLQVDEAESLMTSKFVMTDLGEVDVILGIRIKWVNKRIAKL</sequence>
<dbReference type="AlphaFoldDB" id="A0AA38T3F0"/>